<dbReference type="Proteomes" id="UP001141806">
    <property type="component" value="Unassembled WGS sequence"/>
</dbReference>
<dbReference type="AlphaFoldDB" id="A0A9Q0KFJ8"/>
<proteinExistence type="predicted"/>
<organism evidence="2 3">
    <name type="scientific">Protea cynaroides</name>
    <dbReference type="NCBI Taxonomy" id="273540"/>
    <lineage>
        <taxon>Eukaryota</taxon>
        <taxon>Viridiplantae</taxon>
        <taxon>Streptophyta</taxon>
        <taxon>Embryophyta</taxon>
        <taxon>Tracheophyta</taxon>
        <taxon>Spermatophyta</taxon>
        <taxon>Magnoliopsida</taxon>
        <taxon>Proteales</taxon>
        <taxon>Proteaceae</taxon>
        <taxon>Protea</taxon>
    </lineage>
</organism>
<evidence type="ECO:0000256" key="1">
    <source>
        <dbReference type="SAM" id="MobiDB-lite"/>
    </source>
</evidence>
<feature type="region of interest" description="Disordered" evidence="1">
    <location>
        <begin position="77"/>
        <end position="98"/>
    </location>
</feature>
<sequence>MRLGTEQKIAEYLQLDAYKQTLKNEASGYYIEGADYIRSFIEKKEISVEWSECLLYAAEGEALDGMSVDATTPSAEYEDLPMYGMPPTPMDQPVPQAFPPIEADETIHETVVPSAIALASGAPPAPMEDNLPSPTH</sequence>
<protein>
    <submittedName>
        <fullName evidence="2">Uncharacterized protein</fullName>
    </submittedName>
</protein>
<name>A0A9Q0KFJ8_9MAGN</name>
<keyword evidence="3" id="KW-1185">Reference proteome</keyword>
<dbReference type="EMBL" id="JAMYWD010000006">
    <property type="protein sequence ID" value="KAJ4969384.1"/>
    <property type="molecule type" value="Genomic_DNA"/>
</dbReference>
<gene>
    <name evidence="2" type="ORF">NE237_016085</name>
</gene>
<accession>A0A9Q0KFJ8</accession>
<reference evidence="2" key="1">
    <citation type="journal article" date="2023" name="Plant J.">
        <title>The genome of the king protea, Protea cynaroides.</title>
        <authorList>
            <person name="Chang J."/>
            <person name="Duong T.A."/>
            <person name="Schoeman C."/>
            <person name="Ma X."/>
            <person name="Roodt D."/>
            <person name="Barker N."/>
            <person name="Li Z."/>
            <person name="Van de Peer Y."/>
            <person name="Mizrachi E."/>
        </authorList>
    </citation>
    <scope>NUCLEOTIDE SEQUENCE</scope>
    <source>
        <tissue evidence="2">Young leaves</tissue>
    </source>
</reference>
<evidence type="ECO:0000313" key="3">
    <source>
        <dbReference type="Proteomes" id="UP001141806"/>
    </source>
</evidence>
<feature type="compositionally biased region" description="Pro residues" evidence="1">
    <location>
        <begin position="84"/>
        <end position="98"/>
    </location>
</feature>
<comment type="caution">
    <text evidence="2">The sequence shown here is derived from an EMBL/GenBank/DDBJ whole genome shotgun (WGS) entry which is preliminary data.</text>
</comment>
<evidence type="ECO:0000313" key="2">
    <source>
        <dbReference type="EMBL" id="KAJ4969384.1"/>
    </source>
</evidence>